<name>A0A4Q0PAJ1_9FLAO</name>
<dbReference type="InterPro" id="IPR050902">
    <property type="entry name" value="ABC_Transporter_SBP"/>
</dbReference>
<dbReference type="Pfam" id="PF01497">
    <property type="entry name" value="Peripla_BP_2"/>
    <property type="match status" value="1"/>
</dbReference>
<comment type="caution">
    <text evidence="2">The sequence shown here is derived from an EMBL/GenBank/DDBJ whole genome shotgun (WGS) entry which is preliminary data.</text>
</comment>
<dbReference type="PANTHER" id="PTHR30535:SF34">
    <property type="entry name" value="MOLYBDATE-BINDING PROTEIN MOLA"/>
    <property type="match status" value="1"/>
</dbReference>
<gene>
    <name evidence="2" type="ORF">DSM00_1400</name>
</gene>
<dbReference type="Proteomes" id="UP000289238">
    <property type="component" value="Unassembled WGS sequence"/>
</dbReference>
<protein>
    <submittedName>
        <fullName evidence="2">Iron complex transport system substrate-binding protein</fullName>
    </submittedName>
</protein>
<evidence type="ECO:0000313" key="2">
    <source>
        <dbReference type="EMBL" id="RXG23784.1"/>
    </source>
</evidence>
<proteinExistence type="predicted"/>
<evidence type="ECO:0000259" key="1">
    <source>
        <dbReference type="PROSITE" id="PS50983"/>
    </source>
</evidence>
<feature type="domain" description="Fe/B12 periplasmic-binding" evidence="1">
    <location>
        <begin position="105"/>
        <end position="377"/>
    </location>
</feature>
<dbReference type="InterPro" id="IPR002491">
    <property type="entry name" value="ABC_transptr_periplasmic_BD"/>
</dbReference>
<dbReference type="SUPFAM" id="SSF53807">
    <property type="entry name" value="Helical backbone' metal receptor"/>
    <property type="match status" value="1"/>
</dbReference>
<organism evidence="2 3">
    <name type="scientific">Leeuwenhoekiella aequorea</name>
    <dbReference type="NCBI Taxonomy" id="283736"/>
    <lineage>
        <taxon>Bacteria</taxon>
        <taxon>Pseudomonadati</taxon>
        <taxon>Bacteroidota</taxon>
        <taxon>Flavobacteriia</taxon>
        <taxon>Flavobacteriales</taxon>
        <taxon>Flavobacteriaceae</taxon>
        <taxon>Leeuwenhoekiella</taxon>
    </lineage>
</organism>
<dbReference type="GO" id="GO:0071281">
    <property type="term" value="P:cellular response to iron ion"/>
    <property type="evidence" value="ECO:0007669"/>
    <property type="project" value="TreeGrafter"/>
</dbReference>
<dbReference type="Gene3D" id="3.40.50.1980">
    <property type="entry name" value="Nitrogenase molybdenum iron protein domain"/>
    <property type="match status" value="2"/>
</dbReference>
<dbReference type="EMBL" id="QOVM01000002">
    <property type="protein sequence ID" value="RXG23784.1"/>
    <property type="molecule type" value="Genomic_DNA"/>
</dbReference>
<dbReference type="AlphaFoldDB" id="A0A4Q0PAJ1"/>
<dbReference type="PROSITE" id="PS50983">
    <property type="entry name" value="FE_B12_PBP"/>
    <property type="match status" value="1"/>
</dbReference>
<dbReference type="PANTHER" id="PTHR30535">
    <property type="entry name" value="VITAMIN B12-BINDING PROTEIN"/>
    <property type="match status" value="1"/>
</dbReference>
<evidence type="ECO:0000313" key="3">
    <source>
        <dbReference type="Proteomes" id="UP000289238"/>
    </source>
</evidence>
<keyword evidence="3" id="KW-1185">Reference proteome</keyword>
<reference evidence="2 3" key="1">
    <citation type="submission" date="2018-07" db="EMBL/GenBank/DDBJ databases">
        <title>Leeuwenhoekiella genomics.</title>
        <authorList>
            <person name="Tahon G."/>
            <person name="Willems A."/>
        </authorList>
    </citation>
    <scope>NUCLEOTIDE SEQUENCE [LARGE SCALE GENOMIC DNA]</scope>
    <source>
        <strain evidence="2 3">LMG 22550</strain>
    </source>
</reference>
<sequence>MINFKPILTEMRTSAILLFICISGLLNSCKKEVNKKISVSDKGIKQQIDYATGFEIVDYGSYKILSVTKAWPDSEVVFNYALLKDEAVLPHGIEVDATIQIPVKNIVVTSTTHLPALELLGVTQTLKGFPNLDYISSKTVRKRIAAGQIKDLGQNESINTESTISLQPDVVISFGVAGENKALNSIQRAGIPVFYNGDWVEKTPLGQAEWIKFFAALYDKEAIADSIFKDIETNYLTLKNRAQNANSSPTVLSGAMFKDVWYLPKGESWAAQLIADANADYLYKDTRGTGSTSLSIEEVLTTAQNADFWIAPNSFENYDELGNTSAAYQQFKAFKERKIYGFASAKGETGGLIYYELASSRPDWVLEDLVAIFHPELELDHKPHFFKALD</sequence>
<accession>A0A4Q0PAJ1</accession>